<dbReference type="Proteomes" id="UP000215914">
    <property type="component" value="Unassembled WGS sequence"/>
</dbReference>
<gene>
    <name evidence="3" type="ORF">HanXRQr2_Chr11g0513601</name>
</gene>
<comment type="similarity">
    <text evidence="1">Belongs to the plant acyltransferase family.</text>
</comment>
<name>A0A9K3N1S5_HELAN</name>
<reference evidence="3" key="2">
    <citation type="submission" date="2020-06" db="EMBL/GenBank/DDBJ databases">
        <title>Helianthus annuus Genome sequencing and assembly Release 2.</title>
        <authorList>
            <person name="Gouzy J."/>
            <person name="Langlade N."/>
            <person name="Munos S."/>
        </authorList>
    </citation>
    <scope>NUCLEOTIDE SEQUENCE</scope>
    <source>
        <tissue evidence="3">Leaves</tissue>
    </source>
</reference>
<dbReference type="AlphaFoldDB" id="A0A9K3N1S5"/>
<proteinExistence type="inferred from homology"/>
<keyword evidence="2 3" id="KW-0808">Transferase</keyword>
<dbReference type="EMBL" id="MNCJ02000326">
    <property type="protein sequence ID" value="KAF5783919.1"/>
    <property type="molecule type" value="Genomic_DNA"/>
</dbReference>
<reference evidence="3" key="1">
    <citation type="journal article" date="2017" name="Nature">
        <title>The sunflower genome provides insights into oil metabolism, flowering and Asterid evolution.</title>
        <authorList>
            <person name="Badouin H."/>
            <person name="Gouzy J."/>
            <person name="Grassa C.J."/>
            <person name="Murat F."/>
            <person name="Staton S.E."/>
            <person name="Cottret L."/>
            <person name="Lelandais-Briere C."/>
            <person name="Owens G.L."/>
            <person name="Carrere S."/>
            <person name="Mayjonade B."/>
            <person name="Legrand L."/>
            <person name="Gill N."/>
            <person name="Kane N.C."/>
            <person name="Bowers J.E."/>
            <person name="Hubner S."/>
            <person name="Bellec A."/>
            <person name="Berard A."/>
            <person name="Berges H."/>
            <person name="Blanchet N."/>
            <person name="Boniface M.C."/>
            <person name="Brunel D."/>
            <person name="Catrice O."/>
            <person name="Chaidir N."/>
            <person name="Claudel C."/>
            <person name="Donnadieu C."/>
            <person name="Faraut T."/>
            <person name="Fievet G."/>
            <person name="Helmstetter N."/>
            <person name="King M."/>
            <person name="Knapp S.J."/>
            <person name="Lai Z."/>
            <person name="Le Paslier M.C."/>
            <person name="Lippi Y."/>
            <person name="Lorenzon L."/>
            <person name="Mandel J.R."/>
            <person name="Marage G."/>
            <person name="Marchand G."/>
            <person name="Marquand E."/>
            <person name="Bret-Mestries E."/>
            <person name="Morien E."/>
            <person name="Nambeesan S."/>
            <person name="Nguyen T."/>
            <person name="Pegot-Espagnet P."/>
            <person name="Pouilly N."/>
            <person name="Raftis F."/>
            <person name="Sallet E."/>
            <person name="Schiex T."/>
            <person name="Thomas J."/>
            <person name="Vandecasteele C."/>
            <person name="Vares D."/>
            <person name="Vear F."/>
            <person name="Vautrin S."/>
            <person name="Crespi M."/>
            <person name="Mangin B."/>
            <person name="Burke J.M."/>
            <person name="Salse J."/>
            <person name="Munos S."/>
            <person name="Vincourt P."/>
            <person name="Rieseberg L.H."/>
            <person name="Langlade N.B."/>
        </authorList>
    </citation>
    <scope>NUCLEOTIDE SEQUENCE</scope>
    <source>
        <tissue evidence="3">Leaves</tissue>
    </source>
</reference>
<accession>A0A9K3N1S5</accession>
<dbReference type="PANTHER" id="PTHR31147:SF66">
    <property type="entry name" value="OS05G0315700 PROTEIN"/>
    <property type="match status" value="1"/>
</dbReference>
<dbReference type="GO" id="GO:0016746">
    <property type="term" value="F:acyltransferase activity"/>
    <property type="evidence" value="ECO:0007669"/>
    <property type="project" value="UniProtKB-KW"/>
</dbReference>
<keyword evidence="3" id="KW-0012">Acyltransferase</keyword>
<dbReference type="InterPro" id="IPR050898">
    <property type="entry name" value="Plant_acyltransferase"/>
</dbReference>
<sequence length="353" mass="38996">MVDCSGQGVLFIEAEADVTLDQFGDALRPPFPCMEELLYEVPGSSSILHTPLLLIQVTRLLCEGFIFAIRFNHTMCDGLGLRQFLSGLGEIARGATSPSTLPVWERELFCSSDQPRGEKYQVPHTNGTPDDMVHKSLFFTTTDISAFRRLIPIDIQRCSTFEVLSACLWRCRTIALQPDPKEDMPFLWPVNVRKIFNPPVPVGYYGNVMAFAAAISTAGDLCNKPLGYALELMMKVKSDVTKGHIRSISDLMAFKGRLYFTDINAYTVSDLTSARFDEVDIGWGKAAYGGAAKGRPGMSYLVPYTNNKGEPGIAIPVCLPSGVMERFVKELNNMLGKSGHDVLEHELPVLSKL</sequence>
<keyword evidence="4" id="KW-1185">Reference proteome</keyword>
<evidence type="ECO:0000313" key="4">
    <source>
        <dbReference type="Proteomes" id="UP000215914"/>
    </source>
</evidence>
<protein>
    <submittedName>
        <fullName evidence="3">Benzyl alcohol O-benzoyltransferase</fullName>
        <ecNumber evidence="3">2.3.1.196</ecNumber>
    </submittedName>
</protein>
<dbReference type="Gene3D" id="3.30.559.10">
    <property type="entry name" value="Chloramphenicol acetyltransferase-like domain"/>
    <property type="match status" value="2"/>
</dbReference>
<dbReference type="Gramene" id="mRNA:HanXRQr2_Chr11g0513601">
    <property type="protein sequence ID" value="mRNA:HanXRQr2_Chr11g0513601"/>
    <property type="gene ID" value="HanXRQr2_Chr11g0513601"/>
</dbReference>
<dbReference type="Pfam" id="PF02458">
    <property type="entry name" value="Transferase"/>
    <property type="match status" value="1"/>
</dbReference>
<organism evidence="3 4">
    <name type="scientific">Helianthus annuus</name>
    <name type="common">Common sunflower</name>
    <dbReference type="NCBI Taxonomy" id="4232"/>
    <lineage>
        <taxon>Eukaryota</taxon>
        <taxon>Viridiplantae</taxon>
        <taxon>Streptophyta</taxon>
        <taxon>Embryophyta</taxon>
        <taxon>Tracheophyta</taxon>
        <taxon>Spermatophyta</taxon>
        <taxon>Magnoliopsida</taxon>
        <taxon>eudicotyledons</taxon>
        <taxon>Gunneridae</taxon>
        <taxon>Pentapetalae</taxon>
        <taxon>asterids</taxon>
        <taxon>campanulids</taxon>
        <taxon>Asterales</taxon>
        <taxon>Asteraceae</taxon>
        <taxon>Asteroideae</taxon>
        <taxon>Heliantheae alliance</taxon>
        <taxon>Heliantheae</taxon>
        <taxon>Helianthus</taxon>
    </lineage>
</organism>
<evidence type="ECO:0000256" key="2">
    <source>
        <dbReference type="ARBA" id="ARBA00022679"/>
    </source>
</evidence>
<dbReference type="InterPro" id="IPR023213">
    <property type="entry name" value="CAT-like_dom_sf"/>
</dbReference>
<evidence type="ECO:0000313" key="3">
    <source>
        <dbReference type="EMBL" id="KAF5783919.1"/>
    </source>
</evidence>
<dbReference type="EC" id="2.3.1.196" evidence="3"/>
<dbReference type="PANTHER" id="PTHR31147">
    <property type="entry name" value="ACYL TRANSFERASE 4"/>
    <property type="match status" value="1"/>
</dbReference>
<evidence type="ECO:0000256" key="1">
    <source>
        <dbReference type="ARBA" id="ARBA00009861"/>
    </source>
</evidence>
<comment type="caution">
    <text evidence="3">The sequence shown here is derived from an EMBL/GenBank/DDBJ whole genome shotgun (WGS) entry which is preliminary data.</text>
</comment>